<evidence type="ECO:0008006" key="3">
    <source>
        <dbReference type="Google" id="ProtNLM"/>
    </source>
</evidence>
<dbReference type="Pfam" id="PF12079">
    <property type="entry name" value="DUF3558"/>
    <property type="match status" value="1"/>
</dbReference>
<name>A0A7W9PJQ3_9NOCA</name>
<dbReference type="InterPro" id="IPR024520">
    <property type="entry name" value="DUF3558"/>
</dbReference>
<sequence length="162" mass="17235">MSVPPPQDQGAAKRPVRFDPCVEVGDDLVTQAGFNPSTRERSVGDMVTDLLITVGCDFNRTTTNNGEKVISGSTSVSSSNTTLDEIRTNDMREVFNSDPIRGREAVLYRTPSLPGMCSAAVASPDGTFNVSLTVFPGPVAVPAPCDQIRVLAEIFTTALGEK</sequence>
<evidence type="ECO:0000313" key="2">
    <source>
        <dbReference type="Proteomes" id="UP000540412"/>
    </source>
</evidence>
<accession>A0A7W9PJQ3</accession>
<organism evidence="1 2">
    <name type="scientific">Nocardia transvalensis</name>
    <dbReference type="NCBI Taxonomy" id="37333"/>
    <lineage>
        <taxon>Bacteria</taxon>
        <taxon>Bacillati</taxon>
        <taxon>Actinomycetota</taxon>
        <taxon>Actinomycetes</taxon>
        <taxon>Mycobacteriales</taxon>
        <taxon>Nocardiaceae</taxon>
        <taxon>Nocardia</taxon>
    </lineage>
</organism>
<dbReference type="Proteomes" id="UP000540412">
    <property type="component" value="Unassembled WGS sequence"/>
</dbReference>
<proteinExistence type="predicted"/>
<keyword evidence="2" id="KW-1185">Reference proteome</keyword>
<gene>
    <name evidence="1" type="ORF">BJY24_006349</name>
</gene>
<comment type="caution">
    <text evidence="1">The sequence shown here is derived from an EMBL/GenBank/DDBJ whole genome shotgun (WGS) entry which is preliminary data.</text>
</comment>
<reference evidence="1 2" key="1">
    <citation type="submission" date="2020-08" db="EMBL/GenBank/DDBJ databases">
        <title>Sequencing the genomes of 1000 actinobacteria strains.</title>
        <authorList>
            <person name="Klenk H.-P."/>
        </authorList>
    </citation>
    <scope>NUCLEOTIDE SEQUENCE [LARGE SCALE GENOMIC DNA]</scope>
    <source>
        <strain evidence="1 2">DSM 43582</strain>
    </source>
</reference>
<dbReference type="EMBL" id="JACHIT010000002">
    <property type="protein sequence ID" value="MBB5917437.1"/>
    <property type="molecule type" value="Genomic_DNA"/>
</dbReference>
<protein>
    <recommendedName>
        <fullName evidence="3">DUF3558 domain-containing protein</fullName>
    </recommendedName>
</protein>
<evidence type="ECO:0000313" key="1">
    <source>
        <dbReference type="EMBL" id="MBB5917437.1"/>
    </source>
</evidence>
<dbReference type="AlphaFoldDB" id="A0A7W9PJQ3"/>